<comment type="caution">
    <text evidence="1">The sequence shown here is derived from an EMBL/GenBank/DDBJ whole genome shotgun (WGS) entry which is preliminary data.</text>
</comment>
<dbReference type="OrthoDB" id="8592416at2"/>
<evidence type="ECO:0000313" key="3">
    <source>
        <dbReference type="Proteomes" id="UP000180088"/>
    </source>
</evidence>
<organism evidence="1 3">
    <name type="scientific">Chromobacterium sphagni</name>
    <dbReference type="NCBI Taxonomy" id="1903179"/>
    <lineage>
        <taxon>Bacteria</taxon>
        <taxon>Pseudomonadati</taxon>
        <taxon>Pseudomonadota</taxon>
        <taxon>Betaproteobacteria</taxon>
        <taxon>Neisseriales</taxon>
        <taxon>Chromobacteriaceae</taxon>
        <taxon>Chromobacterium</taxon>
    </lineage>
</organism>
<reference evidence="3 4" key="1">
    <citation type="submission" date="2016-09" db="EMBL/GenBank/DDBJ databases">
        <title>Chromobacterium muskegensis sp. nov., an insecticidal bacterium isolated from Sphagnum bogs.</title>
        <authorList>
            <person name="Sparks M.E."/>
            <person name="Blackburn M.B."/>
            <person name="Gundersen-Rindal D.E."/>
            <person name="Mitchell A."/>
            <person name="Farrar R."/>
            <person name="Kuhar D."/>
        </authorList>
    </citation>
    <scope>NUCLEOTIDE SEQUENCE [LARGE SCALE GENOMIC DNA]</scope>
    <source>
        <strain evidence="2 4">14B-1</strain>
        <strain evidence="1 3">37-2</strain>
    </source>
</reference>
<dbReference type="Proteomes" id="UP000180280">
    <property type="component" value="Unassembled WGS sequence"/>
</dbReference>
<evidence type="ECO:0000313" key="1">
    <source>
        <dbReference type="EMBL" id="OHX10213.1"/>
    </source>
</evidence>
<dbReference type="PROSITE" id="PS51257">
    <property type="entry name" value="PROKAR_LIPOPROTEIN"/>
    <property type="match status" value="1"/>
</dbReference>
<dbReference type="RefSeq" id="WP_071114106.1">
    <property type="nucleotide sequence ID" value="NZ_MKCS01000004.1"/>
</dbReference>
<dbReference type="EMBL" id="MKCS01000004">
    <property type="protein sequence ID" value="OHX10213.1"/>
    <property type="molecule type" value="Genomic_DNA"/>
</dbReference>
<dbReference type="EMBL" id="MKCT01000052">
    <property type="protein sequence ID" value="OHX18910.1"/>
    <property type="molecule type" value="Genomic_DNA"/>
</dbReference>
<gene>
    <name evidence="2" type="ORF">BI344_19745</name>
    <name evidence="1" type="ORF">BI347_20615</name>
</gene>
<dbReference type="AlphaFoldDB" id="A0A1S1WSM7"/>
<protein>
    <recommendedName>
        <fullName evidence="5">C-type lysozyme inhibitor domain-containing protein</fullName>
    </recommendedName>
</protein>
<evidence type="ECO:0000313" key="2">
    <source>
        <dbReference type="EMBL" id="OHX18910.1"/>
    </source>
</evidence>
<name>A0A1S1WSM7_9NEIS</name>
<sequence length="108" mass="12036">MSTLARPAACLLLAALCGCQPQQRIQASYHCEDQVKFRYDKQSQTVELNRDGQRYQGIMDEKGLLTWPKSSAGQAMPDSFFISRKTPNQMKLYGGFADTGKVCQLDPG</sequence>
<evidence type="ECO:0008006" key="5">
    <source>
        <dbReference type="Google" id="ProtNLM"/>
    </source>
</evidence>
<keyword evidence="4" id="KW-1185">Reference proteome</keyword>
<accession>A0A1S1WSM7</accession>
<evidence type="ECO:0000313" key="4">
    <source>
        <dbReference type="Proteomes" id="UP000180280"/>
    </source>
</evidence>
<proteinExistence type="predicted"/>
<dbReference type="Proteomes" id="UP000180088">
    <property type="component" value="Unassembled WGS sequence"/>
</dbReference>